<dbReference type="AlphaFoldDB" id="A0A7Y7E7H8"/>
<evidence type="ECO:0000259" key="4">
    <source>
        <dbReference type="PROSITE" id="PS51186"/>
    </source>
</evidence>
<keyword evidence="6" id="KW-1185">Reference proteome</keyword>
<dbReference type="EMBL" id="JABBXF010000023">
    <property type="protein sequence ID" value="NVK78406.1"/>
    <property type="molecule type" value="Genomic_DNA"/>
</dbReference>
<dbReference type="InterPro" id="IPR000182">
    <property type="entry name" value="GNAT_dom"/>
</dbReference>
<dbReference type="SUPFAM" id="SSF55729">
    <property type="entry name" value="Acyl-CoA N-acyltransferases (Nat)"/>
    <property type="match status" value="2"/>
</dbReference>
<feature type="region of interest" description="Disordered" evidence="3">
    <location>
        <begin position="1"/>
        <end position="20"/>
    </location>
</feature>
<evidence type="ECO:0000313" key="6">
    <source>
        <dbReference type="Proteomes" id="UP000587462"/>
    </source>
</evidence>
<dbReference type="Gene3D" id="3.40.630.30">
    <property type="match status" value="1"/>
</dbReference>
<organism evidence="5 6">
    <name type="scientific">Streptomyces morookaense</name>
    <name type="common">Streptoverticillium morookaense</name>
    <dbReference type="NCBI Taxonomy" id="1970"/>
    <lineage>
        <taxon>Bacteria</taxon>
        <taxon>Bacillati</taxon>
        <taxon>Actinomycetota</taxon>
        <taxon>Actinomycetes</taxon>
        <taxon>Kitasatosporales</taxon>
        <taxon>Streptomycetaceae</taxon>
        <taxon>Streptomyces</taxon>
    </lineage>
</organism>
<dbReference type="InterPro" id="IPR050832">
    <property type="entry name" value="Bact_Acetyltransf"/>
</dbReference>
<reference evidence="5 6" key="1">
    <citation type="submission" date="2020-04" db="EMBL/GenBank/DDBJ databases">
        <title>Draft Genome Sequence of Streptomyces morookaense DSM 40503, an 8-azaguanine-producing strain.</title>
        <authorList>
            <person name="Qi J."/>
            <person name="Gao J.-M."/>
        </authorList>
    </citation>
    <scope>NUCLEOTIDE SEQUENCE [LARGE SCALE GENOMIC DNA]</scope>
    <source>
        <strain evidence="5 6">DSM 40503</strain>
    </source>
</reference>
<evidence type="ECO:0000256" key="1">
    <source>
        <dbReference type="ARBA" id="ARBA00022679"/>
    </source>
</evidence>
<protein>
    <submittedName>
        <fullName evidence="5">GNAT family N-acetyltransferase</fullName>
    </submittedName>
</protein>
<evidence type="ECO:0000256" key="3">
    <source>
        <dbReference type="SAM" id="MobiDB-lite"/>
    </source>
</evidence>
<dbReference type="PROSITE" id="PS51186">
    <property type="entry name" value="GNAT"/>
    <property type="match status" value="2"/>
</dbReference>
<dbReference type="Proteomes" id="UP000587462">
    <property type="component" value="Unassembled WGS sequence"/>
</dbReference>
<keyword evidence="1 5" id="KW-0808">Transferase</keyword>
<evidence type="ECO:0000256" key="2">
    <source>
        <dbReference type="ARBA" id="ARBA00023315"/>
    </source>
</evidence>
<feature type="domain" description="N-acetyltransferase" evidence="4">
    <location>
        <begin position="163"/>
        <end position="311"/>
    </location>
</feature>
<dbReference type="PANTHER" id="PTHR43877:SF1">
    <property type="entry name" value="ACETYLTRANSFERASE"/>
    <property type="match status" value="1"/>
</dbReference>
<sequence>MTQTTPVRVRDLRHDDPEDAAAAAETRRAALPFMLVTPELLAWEAEHSPAEAHYRLLVAELDGAVVGTARTGLFFDSPEPGKAYCNLYVHPDATGRGAGSALLAAAEGHLAGLGARSVYTWALDDGHSVAWAGRRGYEPRRKARFLRLDLAVLPPETAPPAGIELRTVADFAADPRPLYELDAAVSLDEPGEVEREPIPYEDWLAAHWERPGLDRDLSVVAVDGGTPVAFSLARTDGRGRYMSAMTGALRDWRGRGLARLVKNRSLHLAREAGCVEAFTGNDAGNGPMLAVNRWFGYGPAADEWHCVRELG</sequence>
<comment type="caution">
    <text evidence="5">The sequence shown here is derived from an EMBL/GenBank/DDBJ whole genome shotgun (WGS) entry which is preliminary data.</text>
</comment>
<dbReference type="RefSeq" id="WP_171080484.1">
    <property type="nucleotide sequence ID" value="NZ_BNBU01000013.1"/>
</dbReference>
<dbReference type="Pfam" id="PF00583">
    <property type="entry name" value="Acetyltransf_1"/>
    <property type="match status" value="2"/>
</dbReference>
<feature type="domain" description="N-acetyltransferase" evidence="4">
    <location>
        <begin position="7"/>
        <end position="159"/>
    </location>
</feature>
<accession>A0A7Y7E7H8</accession>
<gene>
    <name evidence="5" type="ORF">HG542_12100</name>
</gene>
<evidence type="ECO:0000313" key="5">
    <source>
        <dbReference type="EMBL" id="NVK78406.1"/>
    </source>
</evidence>
<dbReference type="GO" id="GO:0016747">
    <property type="term" value="F:acyltransferase activity, transferring groups other than amino-acyl groups"/>
    <property type="evidence" value="ECO:0007669"/>
    <property type="project" value="InterPro"/>
</dbReference>
<name>A0A7Y7E7H8_STRMO</name>
<keyword evidence="2" id="KW-0012">Acyltransferase</keyword>
<dbReference type="PANTHER" id="PTHR43877">
    <property type="entry name" value="AMINOALKYLPHOSPHONATE N-ACETYLTRANSFERASE-RELATED-RELATED"/>
    <property type="match status" value="1"/>
</dbReference>
<dbReference type="InterPro" id="IPR016181">
    <property type="entry name" value="Acyl_CoA_acyltransferase"/>
</dbReference>
<proteinExistence type="predicted"/>